<evidence type="ECO:0000313" key="3">
    <source>
        <dbReference type="EMBL" id="KAG1799527.1"/>
    </source>
</evidence>
<organism evidence="3 4">
    <name type="scientific">Suillus subaureus</name>
    <dbReference type="NCBI Taxonomy" id="48587"/>
    <lineage>
        <taxon>Eukaryota</taxon>
        <taxon>Fungi</taxon>
        <taxon>Dikarya</taxon>
        <taxon>Basidiomycota</taxon>
        <taxon>Agaricomycotina</taxon>
        <taxon>Agaricomycetes</taxon>
        <taxon>Agaricomycetidae</taxon>
        <taxon>Boletales</taxon>
        <taxon>Suillineae</taxon>
        <taxon>Suillaceae</taxon>
        <taxon>Suillus</taxon>
    </lineage>
</organism>
<accession>A0A9P7DP29</accession>
<evidence type="ECO:0000259" key="2">
    <source>
        <dbReference type="Pfam" id="PF17667"/>
    </source>
</evidence>
<dbReference type="OrthoDB" id="5584477at2759"/>
<name>A0A9P7DP29_9AGAM</name>
<dbReference type="AlphaFoldDB" id="A0A9P7DP29"/>
<sequence length="60" mass="6765">GILNDFDLSSTQDSPSGQEHTGTVPFMAIELLMKEAIEGQVKHLYQHDAESFIWVLTWVC</sequence>
<comment type="caution">
    <text evidence="3">The sequence shown here is derived from an EMBL/GenBank/DDBJ whole genome shotgun (WGS) entry which is preliminary data.</text>
</comment>
<feature type="region of interest" description="Disordered" evidence="1">
    <location>
        <begin position="1"/>
        <end position="21"/>
    </location>
</feature>
<dbReference type="InterPro" id="IPR040976">
    <property type="entry name" value="Pkinase_fungal"/>
</dbReference>
<feature type="compositionally biased region" description="Polar residues" evidence="1">
    <location>
        <begin position="7"/>
        <end position="21"/>
    </location>
</feature>
<reference evidence="3" key="1">
    <citation type="journal article" date="2020" name="New Phytol.">
        <title>Comparative genomics reveals dynamic genome evolution in host specialist ectomycorrhizal fungi.</title>
        <authorList>
            <person name="Lofgren L.A."/>
            <person name="Nguyen N.H."/>
            <person name="Vilgalys R."/>
            <person name="Ruytinx J."/>
            <person name="Liao H.L."/>
            <person name="Branco S."/>
            <person name="Kuo A."/>
            <person name="LaButti K."/>
            <person name="Lipzen A."/>
            <person name="Andreopoulos W."/>
            <person name="Pangilinan J."/>
            <person name="Riley R."/>
            <person name="Hundley H."/>
            <person name="Na H."/>
            <person name="Barry K."/>
            <person name="Grigoriev I.V."/>
            <person name="Stajich J.E."/>
            <person name="Kennedy P.G."/>
        </authorList>
    </citation>
    <scope>NUCLEOTIDE SEQUENCE</scope>
    <source>
        <strain evidence="3">MN1</strain>
    </source>
</reference>
<protein>
    <recommendedName>
        <fullName evidence="2">Fungal-type protein kinase domain-containing protein</fullName>
    </recommendedName>
</protein>
<dbReference type="Pfam" id="PF17667">
    <property type="entry name" value="Pkinase_fungal"/>
    <property type="match status" value="1"/>
</dbReference>
<feature type="domain" description="Fungal-type protein kinase" evidence="2">
    <location>
        <begin position="1"/>
        <end position="60"/>
    </location>
</feature>
<dbReference type="Proteomes" id="UP000807769">
    <property type="component" value="Unassembled WGS sequence"/>
</dbReference>
<dbReference type="EMBL" id="JABBWG010000144">
    <property type="protein sequence ID" value="KAG1799527.1"/>
    <property type="molecule type" value="Genomic_DNA"/>
</dbReference>
<keyword evidence="4" id="KW-1185">Reference proteome</keyword>
<proteinExistence type="predicted"/>
<feature type="non-terminal residue" evidence="3">
    <location>
        <position position="1"/>
    </location>
</feature>
<evidence type="ECO:0000313" key="4">
    <source>
        <dbReference type="Proteomes" id="UP000807769"/>
    </source>
</evidence>
<gene>
    <name evidence="3" type="ORF">BJ212DRAFT_1251972</name>
</gene>
<dbReference type="RefSeq" id="XP_041185729.1">
    <property type="nucleotide sequence ID" value="XM_041329719.1"/>
</dbReference>
<dbReference type="GeneID" id="64623736"/>
<feature type="non-terminal residue" evidence="3">
    <location>
        <position position="60"/>
    </location>
</feature>
<evidence type="ECO:0000256" key="1">
    <source>
        <dbReference type="SAM" id="MobiDB-lite"/>
    </source>
</evidence>